<accession>A0A644ZFV7</accession>
<protein>
    <submittedName>
        <fullName evidence="1">Uncharacterized protein</fullName>
    </submittedName>
</protein>
<reference evidence="1" key="1">
    <citation type="submission" date="2019-08" db="EMBL/GenBank/DDBJ databases">
        <authorList>
            <person name="Kucharzyk K."/>
            <person name="Murdoch R.W."/>
            <person name="Higgins S."/>
            <person name="Loffler F."/>
        </authorList>
    </citation>
    <scope>NUCLEOTIDE SEQUENCE</scope>
</reference>
<proteinExistence type="predicted"/>
<name>A0A644ZFV7_9ZZZZ</name>
<dbReference type="AlphaFoldDB" id="A0A644ZFV7"/>
<dbReference type="EMBL" id="VSSQ01008753">
    <property type="protein sequence ID" value="MPM39740.1"/>
    <property type="molecule type" value="Genomic_DNA"/>
</dbReference>
<evidence type="ECO:0000313" key="1">
    <source>
        <dbReference type="EMBL" id="MPM39740.1"/>
    </source>
</evidence>
<comment type="caution">
    <text evidence="1">The sequence shown here is derived from an EMBL/GenBank/DDBJ whole genome shotgun (WGS) entry which is preliminary data.</text>
</comment>
<sequence length="220" mass="23970">MPQSVNLAAALLERIGRTADPAKTLNNVLNNAAMGSVGDGDAAWRYIEEAANAQNGYIDGAAGDNYLFRADDLLYEEKRPNGISKSHLNSVGDLVPANIDGIYKDRPVTVTEHILGGYRKGAKGNSPYTSFTNDKGIVATYGNNTIKVDLNGLIRDINAGKVRGVEVLTPEQVQALIKSDVQESEYWRELALKWATRDKEHLIKGIIPQKYITIITNGGK</sequence>
<gene>
    <name evidence="1" type="ORF">SDC9_86374</name>
</gene>
<organism evidence="1">
    <name type="scientific">bioreactor metagenome</name>
    <dbReference type="NCBI Taxonomy" id="1076179"/>
    <lineage>
        <taxon>unclassified sequences</taxon>
        <taxon>metagenomes</taxon>
        <taxon>ecological metagenomes</taxon>
    </lineage>
</organism>